<sequence>MTSSYFTSGRGYTESLYVFYFERKLPVINCNEAQIDDLLGIYEKIFLRLKQEQEASDLSALSYDAIIRLTYRVAYKLTMKQDNVQKKVGDVMGGKVLDLPCFRAYDQGLEEGIEQGIEAFIEDKLEDGISIDIIKSKLCKRFEISEEKADEYIDKVLSKTE</sequence>
<evidence type="ECO:0000313" key="1">
    <source>
        <dbReference type="EMBL" id="SFQ11189.1"/>
    </source>
</evidence>
<keyword evidence="2" id="KW-1185">Reference proteome</keyword>
<gene>
    <name evidence="1" type="ORF">SAMN04487928_11926</name>
</gene>
<dbReference type="AlphaFoldDB" id="A0A1I5VUM2"/>
<organism evidence="1 2">
    <name type="scientific">Butyrivibrio proteoclasticus</name>
    <dbReference type="NCBI Taxonomy" id="43305"/>
    <lineage>
        <taxon>Bacteria</taxon>
        <taxon>Bacillati</taxon>
        <taxon>Bacillota</taxon>
        <taxon>Clostridia</taxon>
        <taxon>Lachnospirales</taxon>
        <taxon>Lachnospiraceae</taxon>
        <taxon>Butyrivibrio</taxon>
    </lineage>
</organism>
<proteinExistence type="predicted"/>
<dbReference type="Proteomes" id="UP000182624">
    <property type="component" value="Unassembled WGS sequence"/>
</dbReference>
<accession>A0A1I5VUM2</accession>
<dbReference type="EMBL" id="FOXO01000019">
    <property type="protein sequence ID" value="SFQ11189.1"/>
    <property type="molecule type" value="Genomic_DNA"/>
</dbReference>
<dbReference type="OrthoDB" id="1766002at2"/>
<name>A0A1I5VUM2_9FIRM</name>
<protein>
    <submittedName>
        <fullName evidence="1">Uncharacterized protein</fullName>
    </submittedName>
</protein>
<reference evidence="2" key="1">
    <citation type="submission" date="2016-10" db="EMBL/GenBank/DDBJ databases">
        <authorList>
            <person name="Varghese N."/>
            <person name="Submissions S."/>
        </authorList>
    </citation>
    <scope>NUCLEOTIDE SEQUENCE [LARGE SCALE GENOMIC DNA]</scope>
    <source>
        <strain evidence="2">P18</strain>
    </source>
</reference>
<evidence type="ECO:0000313" key="2">
    <source>
        <dbReference type="Proteomes" id="UP000182624"/>
    </source>
</evidence>